<gene>
    <name evidence="13" type="ORF">J2T55_001952</name>
</gene>
<accession>A0AAE3HLF8</accession>
<dbReference type="SUPFAM" id="SSF161098">
    <property type="entry name" value="MetI-like"/>
    <property type="match status" value="1"/>
</dbReference>
<evidence type="ECO:0000259" key="12">
    <source>
        <dbReference type="PROSITE" id="PS50928"/>
    </source>
</evidence>
<keyword evidence="2 11" id="KW-0813">Transport</keyword>
<keyword evidence="8" id="KW-0921">Nickel transport</keyword>
<dbReference type="NCBIfam" id="NF045470">
    <property type="entry name" value="Opp2B"/>
    <property type="match status" value="1"/>
</dbReference>
<feature type="transmembrane region" description="Helical" evidence="11">
    <location>
        <begin position="12"/>
        <end position="30"/>
    </location>
</feature>
<dbReference type="Pfam" id="PF19300">
    <property type="entry name" value="BPD_transp_1_N"/>
    <property type="match status" value="1"/>
</dbReference>
<feature type="domain" description="ABC transmembrane type-1" evidence="12">
    <location>
        <begin position="95"/>
        <end position="292"/>
    </location>
</feature>
<dbReference type="InterPro" id="IPR045621">
    <property type="entry name" value="BPD_transp_1_N"/>
</dbReference>
<evidence type="ECO:0000256" key="4">
    <source>
        <dbReference type="ARBA" id="ARBA00022596"/>
    </source>
</evidence>
<dbReference type="GO" id="GO:0015099">
    <property type="term" value="F:nickel cation transmembrane transporter activity"/>
    <property type="evidence" value="ECO:0007669"/>
    <property type="project" value="InterPro"/>
</dbReference>
<keyword evidence="3" id="KW-1003">Cell membrane</keyword>
<comment type="subcellular location">
    <subcellularLocation>
        <location evidence="1 11">Cell membrane</location>
        <topology evidence="1 11">Multi-pass membrane protein</topology>
    </subcellularLocation>
</comment>
<comment type="caution">
    <text evidence="13">The sequence shown here is derived from an EMBL/GenBank/DDBJ whole genome shotgun (WGS) entry which is preliminary data.</text>
</comment>
<keyword evidence="5 11" id="KW-0812">Transmembrane</keyword>
<evidence type="ECO:0000256" key="8">
    <source>
        <dbReference type="ARBA" id="ARBA00023112"/>
    </source>
</evidence>
<evidence type="ECO:0000256" key="11">
    <source>
        <dbReference type="RuleBase" id="RU363032"/>
    </source>
</evidence>
<dbReference type="PROSITE" id="PS50928">
    <property type="entry name" value="ABC_TM1"/>
    <property type="match status" value="1"/>
</dbReference>
<reference evidence="13" key="1">
    <citation type="submission" date="2022-08" db="EMBL/GenBank/DDBJ databases">
        <title>Genomic Encyclopedia of Type Strains, Phase III (KMG-III): the genomes of soil and plant-associated and newly described type strains.</title>
        <authorList>
            <person name="Whitman W."/>
        </authorList>
    </citation>
    <scope>NUCLEOTIDE SEQUENCE</scope>
    <source>
        <strain evidence="13">HMT 1</strain>
    </source>
</reference>
<feature type="transmembrane region" description="Helical" evidence="11">
    <location>
        <begin position="273"/>
        <end position="299"/>
    </location>
</feature>
<evidence type="ECO:0000313" key="13">
    <source>
        <dbReference type="EMBL" id="MCS3903920.1"/>
    </source>
</evidence>
<evidence type="ECO:0000256" key="2">
    <source>
        <dbReference type="ARBA" id="ARBA00022448"/>
    </source>
</evidence>
<evidence type="ECO:0000256" key="6">
    <source>
        <dbReference type="ARBA" id="ARBA00022989"/>
    </source>
</evidence>
<organism evidence="13 14">
    <name type="scientific">Methylohalomonas lacus</name>
    <dbReference type="NCBI Taxonomy" id="398773"/>
    <lineage>
        <taxon>Bacteria</taxon>
        <taxon>Pseudomonadati</taxon>
        <taxon>Pseudomonadota</taxon>
        <taxon>Gammaproteobacteria</taxon>
        <taxon>Methylohalomonadales</taxon>
        <taxon>Methylohalomonadaceae</taxon>
        <taxon>Methylohalomonas</taxon>
    </lineage>
</organism>
<dbReference type="RefSeq" id="WP_259055895.1">
    <property type="nucleotide sequence ID" value="NZ_JANUCT010000013.1"/>
</dbReference>
<evidence type="ECO:0000256" key="9">
    <source>
        <dbReference type="ARBA" id="ARBA00023136"/>
    </source>
</evidence>
<dbReference type="InterPro" id="IPR000515">
    <property type="entry name" value="MetI-like"/>
</dbReference>
<proteinExistence type="inferred from homology"/>
<sequence length="308" mass="33268">MLRYIALRLASSALVIFGVSSVVFLLLHLVPGDPVEVMLGESAGVTDREALREALGLNLPLWQQWLQYMQQLLQFDLGVSLHSKRPIAGLLAERIPVTAVLAGASLLLALLLAVPLGVLAAVYHNRAVDRGAMVFALAGVAIPNFWLGPLLILVFAYWFGWLPVSGMQGPASVILPALTLGTALAALQSRMIRTALLEELGRDYIRAARARGFSPLRVIGRHALGNALLPVTTVLGLQLGALLTGAVVTEQIFNWPGVGQLLIDSIQKRDYPVVQACILFISLTYVSVNLLTDLTYAVLDPRVRLEAE</sequence>
<evidence type="ECO:0000256" key="7">
    <source>
        <dbReference type="ARBA" id="ARBA00023065"/>
    </source>
</evidence>
<dbReference type="InterPro" id="IPR050045">
    <property type="entry name" value="Opp2B"/>
</dbReference>
<dbReference type="Gene3D" id="1.10.3720.10">
    <property type="entry name" value="MetI-like"/>
    <property type="match status" value="1"/>
</dbReference>
<evidence type="ECO:0000256" key="5">
    <source>
        <dbReference type="ARBA" id="ARBA00022692"/>
    </source>
</evidence>
<keyword evidence="7" id="KW-0406">Ion transport</keyword>
<evidence type="ECO:0000256" key="1">
    <source>
        <dbReference type="ARBA" id="ARBA00004651"/>
    </source>
</evidence>
<dbReference type="CDD" id="cd06261">
    <property type="entry name" value="TM_PBP2"/>
    <property type="match status" value="1"/>
</dbReference>
<feature type="transmembrane region" description="Helical" evidence="11">
    <location>
        <begin position="227"/>
        <end position="253"/>
    </location>
</feature>
<feature type="transmembrane region" description="Helical" evidence="11">
    <location>
        <begin position="134"/>
        <end position="159"/>
    </location>
</feature>
<evidence type="ECO:0000256" key="3">
    <source>
        <dbReference type="ARBA" id="ARBA00022475"/>
    </source>
</evidence>
<keyword evidence="6 11" id="KW-1133">Transmembrane helix</keyword>
<dbReference type="Proteomes" id="UP001204445">
    <property type="component" value="Unassembled WGS sequence"/>
</dbReference>
<dbReference type="EMBL" id="JANUCT010000013">
    <property type="protein sequence ID" value="MCS3903920.1"/>
    <property type="molecule type" value="Genomic_DNA"/>
</dbReference>
<dbReference type="Pfam" id="PF00528">
    <property type="entry name" value="BPD_transp_1"/>
    <property type="match status" value="1"/>
</dbReference>
<dbReference type="AlphaFoldDB" id="A0AAE3HLF8"/>
<dbReference type="PANTHER" id="PTHR43163">
    <property type="entry name" value="DIPEPTIDE TRANSPORT SYSTEM PERMEASE PROTEIN DPPB-RELATED"/>
    <property type="match status" value="1"/>
</dbReference>
<feature type="transmembrane region" description="Helical" evidence="11">
    <location>
        <begin position="171"/>
        <end position="187"/>
    </location>
</feature>
<dbReference type="InterPro" id="IPR035906">
    <property type="entry name" value="MetI-like_sf"/>
</dbReference>
<feature type="transmembrane region" description="Helical" evidence="11">
    <location>
        <begin position="99"/>
        <end position="122"/>
    </location>
</feature>
<evidence type="ECO:0000313" key="14">
    <source>
        <dbReference type="Proteomes" id="UP001204445"/>
    </source>
</evidence>
<evidence type="ECO:0000256" key="10">
    <source>
        <dbReference type="ARBA" id="ARBA00024202"/>
    </source>
</evidence>
<keyword evidence="14" id="KW-1185">Reference proteome</keyword>
<name>A0AAE3HLF8_9GAMM</name>
<keyword evidence="4" id="KW-0533">Nickel</keyword>
<protein>
    <submittedName>
        <fullName evidence="13">Peptide/nickel transport system permease protein</fullName>
    </submittedName>
</protein>
<comment type="similarity">
    <text evidence="10">Belongs to the binding-protein-dependent transport system permease family. OppBC subfamily.</text>
</comment>
<keyword evidence="9 11" id="KW-0472">Membrane</keyword>
<dbReference type="PANTHER" id="PTHR43163:SF6">
    <property type="entry name" value="DIPEPTIDE TRANSPORT SYSTEM PERMEASE PROTEIN DPPB-RELATED"/>
    <property type="match status" value="1"/>
</dbReference>
<dbReference type="GO" id="GO:0005886">
    <property type="term" value="C:plasma membrane"/>
    <property type="evidence" value="ECO:0007669"/>
    <property type="project" value="UniProtKB-SubCell"/>
</dbReference>